<feature type="transmembrane region" description="Helical" evidence="1">
    <location>
        <begin position="21"/>
        <end position="45"/>
    </location>
</feature>
<feature type="transmembrane region" description="Helical" evidence="1">
    <location>
        <begin position="108"/>
        <end position="131"/>
    </location>
</feature>
<organism evidence="2 3">
    <name type="scientific">Peronospora destructor</name>
    <dbReference type="NCBI Taxonomy" id="86335"/>
    <lineage>
        <taxon>Eukaryota</taxon>
        <taxon>Sar</taxon>
        <taxon>Stramenopiles</taxon>
        <taxon>Oomycota</taxon>
        <taxon>Peronosporomycetes</taxon>
        <taxon>Peronosporales</taxon>
        <taxon>Peronosporaceae</taxon>
        <taxon>Peronospora</taxon>
    </lineage>
</organism>
<name>A0AAV0TVU2_9STRA</name>
<accession>A0AAV0TVU2</accession>
<feature type="transmembrane region" description="Helical" evidence="1">
    <location>
        <begin position="76"/>
        <end position="96"/>
    </location>
</feature>
<dbReference type="AlphaFoldDB" id="A0AAV0TVU2"/>
<feature type="transmembrane region" description="Helical" evidence="1">
    <location>
        <begin position="137"/>
        <end position="158"/>
    </location>
</feature>
<sequence length="225" mass="25514">MTGLARYEKLPIHRNQLSKEITIIVSAFLVIFASGGLILEFSLVYSKLVREQQWVEWYTAEEQKNKGSVFCDEQEIQLQFVFSTEFLCLSAANAFFEHWVILIRRLACGVLRVSMGGMGAYLAAFQILYLYEVQGMVYSTLSSLFMLGVCVHAARGLWITRSAFFRIYGVVMSACALICYLLFPTKNIARPHDFSRYPTCRIEMPRINAPAGLVDSLQEEKSSDG</sequence>
<reference evidence="2" key="1">
    <citation type="submission" date="2022-12" db="EMBL/GenBank/DDBJ databases">
        <authorList>
            <person name="Webb A."/>
        </authorList>
    </citation>
    <scope>NUCLEOTIDE SEQUENCE</scope>
    <source>
        <strain evidence="2">Pd1</strain>
    </source>
</reference>
<protein>
    <submittedName>
        <fullName evidence="2">Uncharacterized protein</fullName>
    </submittedName>
</protein>
<gene>
    <name evidence="2" type="ORF">PDE001_LOCUS4024</name>
</gene>
<evidence type="ECO:0000256" key="1">
    <source>
        <dbReference type="SAM" id="Phobius"/>
    </source>
</evidence>
<keyword evidence="1" id="KW-0812">Transmembrane</keyword>
<evidence type="ECO:0000313" key="3">
    <source>
        <dbReference type="Proteomes" id="UP001162029"/>
    </source>
</evidence>
<comment type="caution">
    <text evidence="2">The sequence shown here is derived from an EMBL/GenBank/DDBJ whole genome shotgun (WGS) entry which is preliminary data.</text>
</comment>
<keyword evidence="3" id="KW-1185">Reference proteome</keyword>
<keyword evidence="1" id="KW-0472">Membrane</keyword>
<keyword evidence="1" id="KW-1133">Transmembrane helix</keyword>
<proteinExistence type="predicted"/>
<dbReference type="EMBL" id="CANTFM010000703">
    <property type="protein sequence ID" value="CAI5728434.1"/>
    <property type="molecule type" value="Genomic_DNA"/>
</dbReference>
<evidence type="ECO:0000313" key="2">
    <source>
        <dbReference type="EMBL" id="CAI5728434.1"/>
    </source>
</evidence>
<dbReference type="Proteomes" id="UP001162029">
    <property type="component" value="Unassembled WGS sequence"/>
</dbReference>
<feature type="transmembrane region" description="Helical" evidence="1">
    <location>
        <begin position="165"/>
        <end position="183"/>
    </location>
</feature>